<proteinExistence type="predicted"/>
<sequence>MTFARYEPLVCLRNENSTLFIEDTAAVEGYDAIVRSLDRCSLDAEQSKAAIARPGEALSATDRLNEGTMPQADAVREQGESA</sequence>
<reference evidence="3" key="1">
    <citation type="journal article" date="2019" name="Int. J. Syst. Evol. Microbiol.">
        <title>The Global Catalogue of Microorganisms (GCM) 10K type strain sequencing project: providing services to taxonomists for standard genome sequencing and annotation.</title>
        <authorList>
            <consortium name="The Broad Institute Genomics Platform"/>
            <consortium name="The Broad Institute Genome Sequencing Center for Infectious Disease"/>
            <person name="Wu L."/>
            <person name="Ma J."/>
        </authorList>
    </citation>
    <scope>NUCLEOTIDE SEQUENCE [LARGE SCALE GENOMIC DNA]</scope>
    <source>
        <strain evidence="3">JCM 3296</strain>
    </source>
</reference>
<gene>
    <name evidence="2" type="ORF">GCM10010178_29780</name>
</gene>
<dbReference type="Proteomes" id="UP000649573">
    <property type="component" value="Unassembled WGS sequence"/>
</dbReference>
<feature type="region of interest" description="Disordered" evidence="1">
    <location>
        <begin position="53"/>
        <end position="82"/>
    </location>
</feature>
<evidence type="ECO:0000256" key="1">
    <source>
        <dbReference type="SAM" id="MobiDB-lite"/>
    </source>
</evidence>
<evidence type="ECO:0008006" key="4">
    <source>
        <dbReference type="Google" id="ProtNLM"/>
    </source>
</evidence>
<keyword evidence="3" id="KW-1185">Reference proteome</keyword>
<accession>A0ABQ2UHF0</accession>
<evidence type="ECO:0000313" key="3">
    <source>
        <dbReference type="Proteomes" id="UP000649573"/>
    </source>
</evidence>
<evidence type="ECO:0000313" key="2">
    <source>
        <dbReference type="EMBL" id="GGU35613.1"/>
    </source>
</evidence>
<dbReference type="EMBL" id="BMRE01000010">
    <property type="protein sequence ID" value="GGU35613.1"/>
    <property type="molecule type" value="Genomic_DNA"/>
</dbReference>
<organism evidence="2 3">
    <name type="scientific">Lentzea flava</name>
    <dbReference type="NCBI Taxonomy" id="103732"/>
    <lineage>
        <taxon>Bacteria</taxon>
        <taxon>Bacillati</taxon>
        <taxon>Actinomycetota</taxon>
        <taxon>Actinomycetes</taxon>
        <taxon>Pseudonocardiales</taxon>
        <taxon>Pseudonocardiaceae</taxon>
        <taxon>Lentzea</taxon>
    </lineage>
</organism>
<protein>
    <recommendedName>
        <fullName evidence="4">DUF5753 domain-containing protein</fullName>
    </recommendedName>
</protein>
<name>A0ABQ2UHF0_9PSEU</name>
<comment type="caution">
    <text evidence="2">The sequence shown here is derived from an EMBL/GenBank/DDBJ whole genome shotgun (WGS) entry which is preliminary data.</text>
</comment>